<evidence type="ECO:0000256" key="2">
    <source>
        <dbReference type="ARBA" id="ARBA00009183"/>
    </source>
</evidence>
<comment type="cofactor">
    <cofactor evidence="1">
        <name>FAD</name>
        <dbReference type="ChEBI" id="CHEBI:57692"/>
    </cofactor>
</comment>
<dbReference type="InterPro" id="IPR050346">
    <property type="entry name" value="FMO-like"/>
</dbReference>
<gene>
    <name evidence="8" type="ORF">WICANDRAFT_63467</name>
</gene>
<keyword evidence="3" id="KW-0285">Flavoprotein</keyword>
<dbReference type="Gene3D" id="3.50.50.60">
    <property type="entry name" value="FAD/NAD(P)-binding domain"/>
    <property type="match status" value="2"/>
</dbReference>
<evidence type="ECO:0008006" key="10">
    <source>
        <dbReference type="Google" id="ProtNLM"/>
    </source>
</evidence>
<dbReference type="GO" id="GO:0050660">
    <property type="term" value="F:flavin adenine dinucleotide binding"/>
    <property type="evidence" value="ECO:0007669"/>
    <property type="project" value="InterPro"/>
</dbReference>
<organism evidence="8 9">
    <name type="scientific">Wickerhamomyces anomalus (strain ATCC 58044 / CBS 1984 / NCYC 433 / NRRL Y-366-8)</name>
    <name type="common">Yeast</name>
    <name type="synonym">Hansenula anomala</name>
    <dbReference type="NCBI Taxonomy" id="683960"/>
    <lineage>
        <taxon>Eukaryota</taxon>
        <taxon>Fungi</taxon>
        <taxon>Dikarya</taxon>
        <taxon>Ascomycota</taxon>
        <taxon>Saccharomycotina</taxon>
        <taxon>Saccharomycetes</taxon>
        <taxon>Phaffomycetales</taxon>
        <taxon>Wickerhamomycetaceae</taxon>
        <taxon>Wickerhamomyces</taxon>
    </lineage>
</organism>
<dbReference type="GO" id="GO:0006457">
    <property type="term" value="P:protein folding"/>
    <property type="evidence" value="ECO:0007669"/>
    <property type="project" value="EnsemblFungi"/>
</dbReference>
<dbReference type="InterPro" id="IPR036188">
    <property type="entry name" value="FAD/NAD-bd_sf"/>
</dbReference>
<dbReference type="RefSeq" id="XP_019038168.1">
    <property type="nucleotide sequence ID" value="XM_019183553.1"/>
</dbReference>
<keyword evidence="4" id="KW-0274">FAD</keyword>
<dbReference type="AlphaFoldDB" id="A0A1E3P0K5"/>
<dbReference type="PIRSF" id="PIRSF000332">
    <property type="entry name" value="FMO"/>
    <property type="match status" value="1"/>
</dbReference>
<accession>A0A1E3P0K5</accession>
<evidence type="ECO:0000256" key="7">
    <source>
        <dbReference type="ARBA" id="ARBA00023033"/>
    </source>
</evidence>
<dbReference type="SUPFAM" id="SSF51905">
    <property type="entry name" value="FAD/NAD(P)-binding domain"/>
    <property type="match status" value="2"/>
</dbReference>
<dbReference type="GO" id="GO:0005789">
    <property type="term" value="C:endoplasmic reticulum membrane"/>
    <property type="evidence" value="ECO:0007669"/>
    <property type="project" value="EnsemblFungi"/>
</dbReference>
<dbReference type="PANTHER" id="PTHR23023">
    <property type="entry name" value="DIMETHYLANILINE MONOOXYGENASE"/>
    <property type="match status" value="1"/>
</dbReference>
<evidence type="ECO:0000256" key="6">
    <source>
        <dbReference type="ARBA" id="ARBA00023002"/>
    </source>
</evidence>
<dbReference type="EMBL" id="KV454211">
    <property type="protein sequence ID" value="ODQ58961.1"/>
    <property type="molecule type" value="Genomic_DNA"/>
</dbReference>
<reference evidence="8 9" key="1">
    <citation type="journal article" date="2016" name="Proc. Natl. Acad. Sci. U.S.A.">
        <title>Comparative genomics of biotechnologically important yeasts.</title>
        <authorList>
            <person name="Riley R."/>
            <person name="Haridas S."/>
            <person name="Wolfe K.H."/>
            <person name="Lopes M.R."/>
            <person name="Hittinger C.T."/>
            <person name="Goeker M."/>
            <person name="Salamov A.A."/>
            <person name="Wisecaver J.H."/>
            <person name="Long T.M."/>
            <person name="Calvey C.H."/>
            <person name="Aerts A.L."/>
            <person name="Barry K.W."/>
            <person name="Choi C."/>
            <person name="Clum A."/>
            <person name="Coughlan A.Y."/>
            <person name="Deshpande S."/>
            <person name="Douglass A.P."/>
            <person name="Hanson S.J."/>
            <person name="Klenk H.-P."/>
            <person name="LaButti K.M."/>
            <person name="Lapidus A."/>
            <person name="Lindquist E.A."/>
            <person name="Lipzen A.M."/>
            <person name="Meier-Kolthoff J.P."/>
            <person name="Ohm R.A."/>
            <person name="Otillar R.P."/>
            <person name="Pangilinan J.L."/>
            <person name="Peng Y."/>
            <person name="Rokas A."/>
            <person name="Rosa C.A."/>
            <person name="Scheuner C."/>
            <person name="Sibirny A.A."/>
            <person name="Slot J.C."/>
            <person name="Stielow J.B."/>
            <person name="Sun H."/>
            <person name="Kurtzman C.P."/>
            <person name="Blackwell M."/>
            <person name="Grigoriev I.V."/>
            <person name="Jeffries T.W."/>
        </authorList>
    </citation>
    <scope>NUCLEOTIDE SEQUENCE [LARGE SCALE GENOMIC DNA]</scope>
    <source>
        <strain evidence="9">ATCC 58044 / CBS 1984 / NCYC 433 / NRRL Y-366-8</strain>
    </source>
</reference>
<dbReference type="GO" id="GO:0050661">
    <property type="term" value="F:NADP binding"/>
    <property type="evidence" value="ECO:0007669"/>
    <property type="project" value="InterPro"/>
</dbReference>
<keyword evidence="9" id="KW-1185">Reference proteome</keyword>
<proteinExistence type="inferred from homology"/>
<evidence type="ECO:0000256" key="3">
    <source>
        <dbReference type="ARBA" id="ARBA00022630"/>
    </source>
</evidence>
<keyword evidence="7" id="KW-0503">Monooxygenase</keyword>
<evidence type="ECO:0000256" key="4">
    <source>
        <dbReference type="ARBA" id="ARBA00022827"/>
    </source>
</evidence>
<dbReference type="GeneID" id="30200799"/>
<dbReference type="GO" id="GO:0004499">
    <property type="term" value="F:N,N-dimethylaniline monooxygenase activity"/>
    <property type="evidence" value="ECO:0007669"/>
    <property type="project" value="EnsemblFungi"/>
</dbReference>
<evidence type="ECO:0000256" key="1">
    <source>
        <dbReference type="ARBA" id="ARBA00001974"/>
    </source>
</evidence>
<dbReference type="PRINTS" id="PR00370">
    <property type="entry name" value="FMOXYGENASE"/>
</dbReference>
<dbReference type="STRING" id="683960.A0A1E3P0K5"/>
<evidence type="ECO:0000313" key="8">
    <source>
        <dbReference type="EMBL" id="ODQ58961.1"/>
    </source>
</evidence>
<evidence type="ECO:0000256" key="5">
    <source>
        <dbReference type="ARBA" id="ARBA00022857"/>
    </source>
</evidence>
<protein>
    <recommendedName>
        <fullName evidence="10">FAD/NAD(P)-binding domain-containing protein</fullName>
    </recommendedName>
</protein>
<sequence>MTKRYSRIAIIGGGPVGLGVAKALGLEKFPQIDLFEKNSKFGGLWNYEGPTTTRPSIPSVHHSDPEFNNDEKSPMYKYLETNITKEIMQYKDFPFPEECETFPTRQEVLQYIQNYGETLSTDVNVLFNSNVLSVEKIDDVWKVEVTIDGGNIETREYDAVVLANGHYNQPYIPDVEGLKQWNKLEAGSITHAKYFNESLDFKDKTVLVIGNSASGLDIALQLSTVAKKVYNSVRTPSPVADIKIHGVEEIGEIVKYDYLNSKTVVTKDGAHYKDIDAVIFCTGYLYKFPFLKSYLSGDDALLTNGERVRRLYKHLFYIPDPSLVCVGLPKSVIVMPFAECQGAFIARVLSGRLRLPSEKEQREEELKEIEARGEGKEFHNIKPPLDTAYCQELQKIIDDQGLNEGFEADRWGDYRVGLRKESGPAKARRYEQIVEHANSLRENNEPYRLLRG</sequence>
<keyword evidence="5" id="KW-0521">NADP</keyword>
<name>A0A1E3P0K5_WICAA</name>
<dbReference type="Proteomes" id="UP000094112">
    <property type="component" value="Unassembled WGS sequence"/>
</dbReference>
<dbReference type="InterPro" id="IPR000960">
    <property type="entry name" value="Flavin_mOase"/>
</dbReference>
<dbReference type="OrthoDB" id="66881at2759"/>
<dbReference type="Pfam" id="PF00743">
    <property type="entry name" value="FMO-like"/>
    <property type="match status" value="2"/>
</dbReference>
<evidence type="ECO:0000313" key="9">
    <source>
        <dbReference type="Proteomes" id="UP000094112"/>
    </source>
</evidence>
<comment type="similarity">
    <text evidence="2">Belongs to the FMO family.</text>
</comment>
<dbReference type="FunFam" id="3.50.50.60:FF:000138">
    <property type="entry name" value="Flavin-containing monooxygenase"/>
    <property type="match status" value="1"/>
</dbReference>
<keyword evidence="6" id="KW-0560">Oxidoreductase</keyword>
<dbReference type="InterPro" id="IPR020946">
    <property type="entry name" value="Flavin_mOase-like"/>
</dbReference>